<sequence>MTNRGRYSITLMKVGILSLYNANVLTWFPAPLPTSVGSGAFRFEGSVVISTKGRNLFVSVELRTYMLALRVKSGRGFFRYMYGTSPHSRDDRGVVITEILGSGLVGLGIQTESHAP</sequence>
<dbReference type="EMBL" id="CAADHB010000036">
    <property type="protein sequence ID" value="VFK79102.1"/>
    <property type="molecule type" value="Genomic_DNA"/>
</dbReference>
<evidence type="ECO:0000313" key="1">
    <source>
        <dbReference type="EMBL" id="VFK79102.1"/>
    </source>
</evidence>
<organism evidence="1">
    <name type="scientific">Candidatus Kentrum sp. SD</name>
    <dbReference type="NCBI Taxonomy" id="2126332"/>
    <lineage>
        <taxon>Bacteria</taxon>
        <taxon>Pseudomonadati</taxon>
        <taxon>Pseudomonadota</taxon>
        <taxon>Gammaproteobacteria</taxon>
        <taxon>Candidatus Kentrum</taxon>
    </lineage>
</organism>
<proteinExistence type="predicted"/>
<gene>
    <name evidence="1" type="ORF">BECKSD772D_GA0070982_10363</name>
</gene>
<protein>
    <submittedName>
        <fullName evidence="1">Uncharacterized protein</fullName>
    </submittedName>
</protein>
<reference evidence="1" key="1">
    <citation type="submission" date="2019-02" db="EMBL/GenBank/DDBJ databases">
        <authorList>
            <person name="Gruber-Vodicka R. H."/>
            <person name="Seah K. B. B."/>
        </authorList>
    </citation>
    <scope>NUCLEOTIDE SEQUENCE</scope>
    <source>
        <strain evidence="1">BECK_S127</strain>
    </source>
</reference>
<dbReference type="AlphaFoldDB" id="A0A451BLC3"/>
<name>A0A451BLC3_9GAMM</name>
<accession>A0A451BLC3</accession>